<accession>A0A495IAM0</accession>
<dbReference type="InterPro" id="IPR011991">
    <property type="entry name" value="ArsR-like_HTH"/>
</dbReference>
<dbReference type="GO" id="GO:0003700">
    <property type="term" value="F:DNA-binding transcription factor activity"/>
    <property type="evidence" value="ECO:0007669"/>
    <property type="project" value="InterPro"/>
</dbReference>
<evidence type="ECO:0000256" key="3">
    <source>
        <dbReference type="ARBA" id="ARBA00023163"/>
    </source>
</evidence>
<dbReference type="Gene3D" id="1.10.10.10">
    <property type="entry name" value="Winged helix-like DNA-binding domain superfamily/Winged helix DNA-binding domain"/>
    <property type="match status" value="1"/>
</dbReference>
<comment type="caution">
    <text evidence="6">The sequence shown here is derived from an EMBL/GenBank/DDBJ whole genome shotgun (WGS) entry which is preliminary data.</text>
</comment>
<dbReference type="InterPro" id="IPR036388">
    <property type="entry name" value="WH-like_DNA-bd_sf"/>
</dbReference>
<protein>
    <submittedName>
        <fullName evidence="6">DNA-binding transcriptional ArsR family regulator</fullName>
    </submittedName>
</protein>
<gene>
    <name evidence="6" type="ORF">C8E83_0131</name>
</gene>
<evidence type="ECO:0000313" key="6">
    <source>
        <dbReference type="EMBL" id="RKR73049.1"/>
    </source>
</evidence>
<dbReference type="Proteomes" id="UP000280008">
    <property type="component" value="Unassembled WGS sequence"/>
</dbReference>
<dbReference type="SUPFAM" id="SSF46785">
    <property type="entry name" value="Winged helix' DNA-binding domain"/>
    <property type="match status" value="1"/>
</dbReference>
<sequence>MADIYAVIADPTRRDLLRLLLDRRGEGAGASPSAAAPATQSSPSAPSPSSGDISVGDIVTALGFSQPTVSKHLRVLREAGLVHVREVGQHRYYSVDEAPLTEVLAWLEPFFPDPSPAVAPGAGAARTSPVPVPAPLRRAAGNLPDPSDVGASLGRTVAGARSRILDPVKKRLGHREQG</sequence>
<feature type="compositionally biased region" description="Low complexity" evidence="4">
    <location>
        <begin position="29"/>
        <end position="51"/>
    </location>
</feature>
<dbReference type="RefSeq" id="WP_121367965.1">
    <property type="nucleotide sequence ID" value="NZ_RBKS01000001.1"/>
</dbReference>
<dbReference type="PANTHER" id="PTHR33154:SF33">
    <property type="entry name" value="TRANSCRIPTIONAL REPRESSOR SDPR"/>
    <property type="match status" value="1"/>
</dbReference>
<evidence type="ECO:0000256" key="1">
    <source>
        <dbReference type="ARBA" id="ARBA00023015"/>
    </source>
</evidence>
<dbReference type="EMBL" id="RBKS01000001">
    <property type="protein sequence ID" value="RKR73049.1"/>
    <property type="molecule type" value="Genomic_DNA"/>
</dbReference>
<dbReference type="AlphaFoldDB" id="A0A495IAM0"/>
<keyword evidence="3" id="KW-0804">Transcription</keyword>
<dbReference type="PROSITE" id="PS50987">
    <property type="entry name" value="HTH_ARSR_2"/>
    <property type="match status" value="1"/>
</dbReference>
<keyword evidence="7" id="KW-1185">Reference proteome</keyword>
<dbReference type="NCBIfam" id="NF033788">
    <property type="entry name" value="HTH_metalloreg"/>
    <property type="match status" value="1"/>
</dbReference>
<name>A0A495IAM0_9MICO</name>
<evidence type="ECO:0000256" key="4">
    <source>
        <dbReference type="SAM" id="MobiDB-lite"/>
    </source>
</evidence>
<proteinExistence type="predicted"/>
<organism evidence="6 7">
    <name type="scientific">Frondihabitans australicus</name>
    <dbReference type="NCBI Taxonomy" id="386892"/>
    <lineage>
        <taxon>Bacteria</taxon>
        <taxon>Bacillati</taxon>
        <taxon>Actinomycetota</taxon>
        <taxon>Actinomycetes</taxon>
        <taxon>Micrococcales</taxon>
        <taxon>Microbacteriaceae</taxon>
        <taxon>Frondihabitans</taxon>
    </lineage>
</organism>
<dbReference type="InterPro" id="IPR051081">
    <property type="entry name" value="HTH_MetalResp_TranReg"/>
</dbReference>
<feature type="region of interest" description="Disordered" evidence="4">
    <location>
        <begin position="121"/>
        <end position="155"/>
    </location>
</feature>
<keyword evidence="2 6" id="KW-0238">DNA-binding</keyword>
<keyword evidence="1" id="KW-0805">Transcription regulation</keyword>
<evidence type="ECO:0000256" key="2">
    <source>
        <dbReference type="ARBA" id="ARBA00023125"/>
    </source>
</evidence>
<evidence type="ECO:0000313" key="7">
    <source>
        <dbReference type="Proteomes" id="UP000280008"/>
    </source>
</evidence>
<evidence type="ECO:0000259" key="5">
    <source>
        <dbReference type="PROSITE" id="PS50987"/>
    </source>
</evidence>
<feature type="domain" description="HTH arsR-type" evidence="5">
    <location>
        <begin position="1"/>
        <end position="115"/>
    </location>
</feature>
<dbReference type="Pfam" id="PF01022">
    <property type="entry name" value="HTH_5"/>
    <property type="match status" value="1"/>
</dbReference>
<dbReference type="OrthoDB" id="3628603at2"/>
<dbReference type="PANTHER" id="PTHR33154">
    <property type="entry name" value="TRANSCRIPTIONAL REGULATOR, ARSR FAMILY"/>
    <property type="match status" value="1"/>
</dbReference>
<dbReference type="InterPro" id="IPR001845">
    <property type="entry name" value="HTH_ArsR_DNA-bd_dom"/>
</dbReference>
<dbReference type="InterPro" id="IPR036390">
    <property type="entry name" value="WH_DNA-bd_sf"/>
</dbReference>
<dbReference type="CDD" id="cd00090">
    <property type="entry name" value="HTH_ARSR"/>
    <property type="match status" value="1"/>
</dbReference>
<reference evidence="6 7" key="1">
    <citation type="submission" date="2018-10" db="EMBL/GenBank/DDBJ databases">
        <title>Sequencing the genomes of 1000 actinobacteria strains.</title>
        <authorList>
            <person name="Klenk H.-P."/>
        </authorList>
    </citation>
    <scope>NUCLEOTIDE SEQUENCE [LARGE SCALE GENOMIC DNA]</scope>
    <source>
        <strain evidence="6 7">DSM 17894</strain>
    </source>
</reference>
<dbReference type="GO" id="GO:0003677">
    <property type="term" value="F:DNA binding"/>
    <property type="evidence" value="ECO:0007669"/>
    <property type="project" value="UniProtKB-KW"/>
</dbReference>
<feature type="region of interest" description="Disordered" evidence="4">
    <location>
        <begin position="26"/>
        <end position="52"/>
    </location>
</feature>
<dbReference type="SMART" id="SM00418">
    <property type="entry name" value="HTH_ARSR"/>
    <property type="match status" value="1"/>
</dbReference>